<feature type="transmembrane region" description="Helical" evidence="1">
    <location>
        <begin position="12"/>
        <end position="31"/>
    </location>
</feature>
<evidence type="ECO:0000256" key="1">
    <source>
        <dbReference type="SAM" id="Phobius"/>
    </source>
</evidence>
<evidence type="ECO:0000313" key="3">
    <source>
        <dbReference type="Proteomes" id="UP000289557"/>
    </source>
</evidence>
<evidence type="ECO:0000313" key="2">
    <source>
        <dbReference type="EMBL" id="VEU57502.1"/>
    </source>
</evidence>
<dbReference type="AlphaFoldDB" id="A0AB38W8J2"/>
<dbReference type="EMBL" id="LR214945">
    <property type="protein sequence ID" value="VEU57502.1"/>
    <property type="molecule type" value="Genomic_DNA"/>
</dbReference>
<keyword evidence="1" id="KW-0812">Transmembrane</keyword>
<proteinExistence type="predicted"/>
<accession>A0AB38W8J2</accession>
<sequence length="71" mass="8149">MLFCLKSLYFKLQKFLAILLAVFEILVNLFSEGKIMSLLNIFIRSTMILILAGNKVARFSFLNLEQKGGIY</sequence>
<name>A0AB38W8J2_MYCPM</name>
<keyword evidence="1" id="KW-1133">Transmembrane helix</keyword>
<organism evidence="2 3">
    <name type="scientific">Mycoplasmoides pneumoniae</name>
    <name type="common">Mycoplasma pneumoniae</name>
    <dbReference type="NCBI Taxonomy" id="2104"/>
    <lineage>
        <taxon>Bacteria</taxon>
        <taxon>Bacillati</taxon>
        <taxon>Mycoplasmatota</taxon>
        <taxon>Mycoplasmoidales</taxon>
        <taxon>Mycoplasmoidaceae</taxon>
        <taxon>Mycoplasmoides</taxon>
    </lineage>
</organism>
<reference evidence="2 3" key="1">
    <citation type="submission" date="2019-01" db="EMBL/GenBank/DDBJ databases">
        <authorList>
            <consortium name="Pathogen Informatics"/>
        </authorList>
    </citation>
    <scope>NUCLEOTIDE SEQUENCE [LARGE SCALE GENOMIC DNA]</scope>
    <source>
        <strain evidence="2 3">NCTC10119</strain>
    </source>
</reference>
<keyword evidence="1" id="KW-0472">Membrane</keyword>
<protein>
    <submittedName>
        <fullName evidence="2">Uncharacterized protein</fullName>
    </submittedName>
</protein>
<dbReference type="Proteomes" id="UP000289557">
    <property type="component" value="Chromosome"/>
</dbReference>
<gene>
    <name evidence="2" type="ORF">NCTC10119_00783</name>
</gene>